<keyword evidence="11" id="KW-1185">Reference proteome</keyword>
<comment type="caution">
    <text evidence="10">The sequence shown here is derived from an EMBL/GenBank/DDBJ whole genome shotgun (WGS) entry which is preliminary data.</text>
</comment>
<dbReference type="Pfam" id="PF21704">
    <property type="entry name" value="POLH-Rev1_HhH"/>
    <property type="match status" value="1"/>
</dbReference>
<keyword evidence="4" id="KW-0227">DNA damage</keyword>
<feature type="region of interest" description="Disordered" evidence="8">
    <location>
        <begin position="495"/>
        <end position="536"/>
    </location>
</feature>
<accession>A0ABR4B758</accession>
<proteinExistence type="predicted"/>
<keyword evidence="3" id="KW-0479">Metal-binding</keyword>
<evidence type="ECO:0000256" key="5">
    <source>
        <dbReference type="ARBA" id="ARBA00023204"/>
    </source>
</evidence>
<dbReference type="InterPro" id="IPR017961">
    <property type="entry name" value="DNA_pol_Y-fam_little_finger"/>
</dbReference>
<dbReference type="Pfam" id="PF00817">
    <property type="entry name" value="IMS"/>
    <property type="match status" value="1"/>
</dbReference>
<dbReference type="SUPFAM" id="SSF56672">
    <property type="entry name" value="DNA/RNA polymerases"/>
    <property type="match status" value="1"/>
</dbReference>
<evidence type="ECO:0000313" key="11">
    <source>
        <dbReference type="Proteomes" id="UP001590951"/>
    </source>
</evidence>
<evidence type="ECO:0000256" key="8">
    <source>
        <dbReference type="SAM" id="MobiDB-lite"/>
    </source>
</evidence>
<dbReference type="InterPro" id="IPR001126">
    <property type="entry name" value="UmuC"/>
</dbReference>
<gene>
    <name evidence="10" type="ORF">ABVK25_005994</name>
</gene>
<dbReference type="SUPFAM" id="SSF100879">
    <property type="entry name" value="Lesion bypass DNA polymerase (Y-family), little finger domain"/>
    <property type="match status" value="1"/>
</dbReference>
<dbReference type="Gene3D" id="3.40.1170.60">
    <property type="match status" value="1"/>
</dbReference>
<name>A0ABR4B758_9LECA</name>
<sequence>MSSSQPFLVSSPISPAAGRRRKSRFTYKHLTQLGNSSTTCPLRVIAHIDLDAFYTQCEGVRLGIAEDQPLAVQQWQGLIAINYPARKFGLNRHINIAEAKKLCPNLIIQHVATWKEGDEKWAYHKDAFAHIATHKVSLDPYRLESRRILACINDVLPAPPIQRVEKASVDEVFLDLSAQIHSILLERYPEISGPAPYDDPTEFLPRPPTTALDWNTDALVDLDVSETEDDDPDWDDVAILLGSEIVRLVRAAIRERLKYTCSAGIARNKMIAKLGSGHKKPNQQTIVRNRAIQHFLGEFKFTKIRNLGGKLGDEVVSRFATDEVKELLSVPIEQLKSKLGDDTGTWVYYIIRGEDSSEVNARTQIKSMLSAKSFRPTINTSEQAVRWLRIFVADVMSRLVEEGVLENKRRPKTLNLHHRQGAQMRSRQAPIPTGRPIDESMLFDIAKNLLGQIVVDGRAWPCSNLQLSVGGFEDGPTSNRGIGGFLIRGEEAKAMMPSGRDTDGVASTNDDELPEKRRRLNDGGIQNFFQKEGNKS</sequence>
<protein>
    <recommendedName>
        <fullName evidence="7">DNA polymerase eta</fullName>
    </recommendedName>
</protein>
<keyword evidence="5" id="KW-0234">DNA repair</keyword>
<comment type="subcellular location">
    <subcellularLocation>
        <location evidence="1">Nucleus</location>
    </subcellularLocation>
</comment>
<evidence type="ECO:0000256" key="4">
    <source>
        <dbReference type="ARBA" id="ARBA00022763"/>
    </source>
</evidence>
<dbReference type="InterPro" id="IPR043502">
    <property type="entry name" value="DNA/RNA_pol_sf"/>
</dbReference>
<dbReference type="Proteomes" id="UP001590951">
    <property type="component" value="Unassembled WGS sequence"/>
</dbReference>
<dbReference type="PANTHER" id="PTHR45873:SF1">
    <property type="entry name" value="DNA POLYMERASE ETA"/>
    <property type="match status" value="1"/>
</dbReference>
<dbReference type="InterPro" id="IPR043128">
    <property type="entry name" value="Rev_trsase/Diguanyl_cyclase"/>
</dbReference>
<keyword evidence="6" id="KW-0539">Nucleus</keyword>
<reference evidence="10 11" key="1">
    <citation type="submission" date="2024-09" db="EMBL/GenBank/DDBJ databases">
        <title>Rethinking Asexuality: The Enigmatic Case of Functional Sexual Genes in Lepraria (Stereocaulaceae).</title>
        <authorList>
            <person name="Doellman M."/>
            <person name="Sun Y."/>
            <person name="Barcenas-Pena A."/>
            <person name="Lumbsch H.T."/>
            <person name="Grewe F."/>
        </authorList>
    </citation>
    <scope>NUCLEOTIDE SEQUENCE [LARGE SCALE GENOMIC DNA]</scope>
    <source>
        <strain evidence="10 11">Grewe 0041</strain>
    </source>
</reference>
<dbReference type="PROSITE" id="PS50173">
    <property type="entry name" value="UMUC"/>
    <property type="match status" value="1"/>
</dbReference>
<dbReference type="Gene3D" id="3.30.70.270">
    <property type="match status" value="1"/>
</dbReference>
<organism evidence="10 11">
    <name type="scientific">Lepraria finkii</name>
    <dbReference type="NCBI Taxonomy" id="1340010"/>
    <lineage>
        <taxon>Eukaryota</taxon>
        <taxon>Fungi</taxon>
        <taxon>Dikarya</taxon>
        <taxon>Ascomycota</taxon>
        <taxon>Pezizomycotina</taxon>
        <taxon>Lecanoromycetes</taxon>
        <taxon>OSLEUM clade</taxon>
        <taxon>Lecanoromycetidae</taxon>
        <taxon>Lecanorales</taxon>
        <taxon>Lecanorineae</taxon>
        <taxon>Stereocaulaceae</taxon>
        <taxon>Lepraria</taxon>
    </lineage>
</organism>
<evidence type="ECO:0000259" key="9">
    <source>
        <dbReference type="PROSITE" id="PS50173"/>
    </source>
</evidence>
<dbReference type="PANTHER" id="PTHR45873">
    <property type="entry name" value="DNA POLYMERASE ETA"/>
    <property type="match status" value="1"/>
</dbReference>
<evidence type="ECO:0000313" key="10">
    <source>
        <dbReference type="EMBL" id="KAL2053690.1"/>
    </source>
</evidence>
<evidence type="ECO:0000256" key="7">
    <source>
        <dbReference type="ARBA" id="ARBA00044975"/>
    </source>
</evidence>
<dbReference type="Pfam" id="PF11799">
    <property type="entry name" value="IMS_C"/>
    <property type="match status" value="1"/>
</dbReference>
<dbReference type="InterPro" id="IPR036775">
    <property type="entry name" value="DNA_pol_Y-fam_lit_finger_sf"/>
</dbReference>
<dbReference type="Gene3D" id="3.30.1490.100">
    <property type="entry name" value="DNA polymerase, Y-family, little finger domain"/>
    <property type="match status" value="1"/>
</dbReference>
<dbReference type="EMBL" id="JBHFEH010000019">
    <property type="protein sequence ID" value="KAL2053690.1"/>
    <property type="molecule type" value="Genomic_DNA"/>
</dbReference>
<evidence type="ECO:0000256" key="6">
    <source>
        <dbReference type="ARBA" id="ARBA00023242"/>
    </source>
</evidence>
<evidence type="ECO:0000256" key="3">
    <source>
        <dbReference type="ARBA" id="ARBA00022723"/>
    </source>
</evidence>
<feature type="domain" description="UmuC" evidence="9">
    <location>
        <begin position="45"/>
        <end position="308"/>
    </location>
</feature>
<evidence type="ECO:0000256" key="2">
    <source>
        <dbReference type="ARBA" id="ARBA00022679"/>
    </source>
</evidence>
<dbReference type="InterPro" id="IPR052230">
    <property type="entry name" value="DNA_polymerase_eta"/>
</dbReference>
<evidence type="ECO:0000256" key="1">
    <source>
        <dbReference type="ARBA" id="ARBA00004123"/>
    </source>
</evidence>
<keyword evidence="2" id="KW-0808">Transferase</keyword>
<dbReference type="Gene3D" id="1.10.150.20">
    <property type="entry name" value="5' to 3' exonuclease, C-terminal subdomain"/>
    <property type="match status" value="1"/>
</dbReference>